<dbReference type="EMBL" id="CAESAK010000015">
    <property type="protein sequence ID" value="CAB4331465.1"/>
    <property type="molecule type" value="Genomic_DNA"/>
</dbReference>
<dbReference type="AlphaFoldDB" id="A0A6J5YLS0"/>
<protein>
    <submittedName>
        <fullName evidence="1">Unannotated protein</fullName>
    </submittedName>
</protein>
<proteinExistence type="predicted"/>
<evidence type="ECO:0000313" key="1">
    <source>
        <dbReference type="EMBL" id="CAB4331465.1"/>
    </source>
</evidence>
<sequence>MRKIVLFLVLAALTLAVYGLGISKNPIVTLIPFLVLGIYQSIEKRLERKKLQ</sequence>
<name>A0A6J5YLS0_9ZZZZ</name>
<organism evidence="1">
    <name type="scientific">freshwater metagenome</name>
    <dbReference type="NCBI Taxonomy" id="449393"/>
    <lineage>
        <taxon>unclassified sequences</taxon>
        <taxon>metagenomes</taxon>
        <taxon>ecological metagenomes</taxon>
    </lineage>
</organism>
<accession>A0A6J5YLS0</accession>
<reference evidence="1" key="1">
    <citation type="submission" date="2020-05" db="EMBL/GenBank/DDBJ databases">
        <authorList>
            <person name="Chiriac C."/>
            <person name="Salcher M."/>
            <person name="Ghai R."/>
            <person name="Kavagutti S V."/>
        </authorList>
    </citation>
    <scope>NUCLEOTIDE SEQUENCE</scope>
</reference>
<gene>
    <name evidence="1" type="ORF">UFOPK3775_00203</name>
</gene>